<dbReference type="InterPro" id="IPR003358">
    <property type="entry name" value="tRNA_(Gua-N-7)_MeTrfase_Trmb"/>
</dbReference>
<feature type="binding site" evidence="9">
    <location>
        <position position="43"/>
    </location>
    <ligand>
        <name>S-adenosyl-L-methionine</name>
        <dbReference type="ChEBI" id="CHEBI:59789"/>
    </ligand>
</feature>
<dbReference type="PANTHER" id="PTHR23417">
    <property type="entry name" value="3-DEOXY-D-MANNO-OCTULOSONIC-ACID TRANSFERASE/TRNA GUANINE-N 7 - -METHYLTRANSFERASE"/>
    <property type="match status" value="1"/>
</dbReference>
<dbReference type="FunFam" id="3.40.50.150:FF:000035">
    <property type="entry name" value="tRNA (guanine-N(7)-)-methyltransferase"/>
    <property type="match status" value="1"/>
</dbReference>
<evidence type="ECO:0000256" key="5">
    <source>
        <dbReference type="ARBA" id="ARBA00022691"/>
    </source>
</evidence>
<dbReference type="GO" id="GO:0008176">
    <property type="term" value="F:tRNA (guanine(46)-N7)-methyltransferase activity"/>
    <property type="evidence" value="ECO:0007669"/>
    <property type="project" value="UniProtKB-UniRule"/>
</dbReference>
<evidence type="ECO:0000256" key="3">
    <source>
        <dbReference type="ARBA" id="ARBA00022603"/>
    </source>
</evidence>
<dbReference type="Gene3D" id="3.40.50.150">
    <property type="entry name" value="Vaccinia Virus protein VP39"/>
    <property type="match status" value="1"/>
</dbReference>
<keyword evidence="11" id="KW-1185">Reference proteome</keyword>
<reference evidence="10 11" key="1">
    <citation type="submission" date="2016-10" db="EMBL/GenBank/DDBJ databases">
        <authorList>
            <person name="de Groot N.N."/>
        </authorList>
    </citation>
    <scope>NUCLEOTIDE SEQUENCE [LARGE SCALE GENOMIC DNA]</scope>
    <source>
        <strain evidence="10 11">DSM 18978</strain>
    </source>
</reference>
<dbReference type="PANTHER" id="PTHR23417:SF14">
    <property type="entry name" value="PENTACOTRIPEPTIDE-REPEAT REGION OF PRORP DOMAIN-CONTAINING PROTEIN"/>
    <property type="match status" value="1"/>
</dbReference>
<comment type="pathway">
    <text evidence="7 9">tRNA modification; N(7)-methylguanine-tRNA biosynthesis.</text>
</comment>
<comment type="caution">
    <text evidence="9">Lacks conserved residue(s) required for the propagation of feature annotation.</text>
</comment>
<keyword evidence="4 9" id="KW-0808">Transferase</keyword>
<evidence type="ECO:0000256" key="7">
    <source>
        <dbReference type="ARBA" id="ARBA00060552"/>
    </source>
</evidence>
<dbReference type="InterPro" id="IPR029063">
    <property type="entry name" value="SAM-dependent_MTases_sf"/>
</dbReference>
<dbReference type="EC" id="2.1.1.33" evidence="9"/>
<evidence type="ECO:0000256" key="9">
    <source>
        <dbReference type="HAMAP-Rule" id="MF_01057"/>
    </source>
</evidence>
<evidence type="ECO:0000256" key="4">
    <source>
        <dbReference type="ARBA" id="ARBA00022679"/>
    </source>
</evidence>
<evidence type="ECO:0000256" key="2">
    <source>
        <dbReference type="ARBA" id="ARBA00003015"/>
    </source>
</evidence>
<gene>
    <name evidence="9" type="primary">trmB</name>
    <name evidence="10" type="ORF">SAMN03080606_02113</name>
</gene>
<evidence type="ECO:0000313" key="11">
    <source>
        <dbReference type="Proteomes" id="UP000198636"/>
    </source>
</evidence>
<evidence type="ECO:0000256" key="1">
    <source>
        <dbReference type="ARBA" id="ARBA00000142"/>
    </source>
</evidence>
<dbReference type="GO" id="GO:0043527">
    <property type="term" value="C:tRNA methyltransferase complex"/>
    <property type="evidence" value="ECO:0007669"/>
    <property type="project" value="TreeGrafter"/>
</dbReference>
<sequence length="211" mass="24832">MRVRNIPGVEELLKNSSYFVNDHYNKINKWRSFFKNDNKIHIEIGMGKGKFLVTLAKNNTDINYIGIEKSKELLYKVAKEIEDSNLNNLCIINIKAEDIIEVFGPGEIDRIYLNFSDPWPKKRHGKRRLTHGDFLEKYWQILKQGGEIHFKTDSLDLFEFSLEEIRTSRFSVSNIYYDLHKEANISNVLTEYEEKFVNLGKTIYKYIAAKP</sequence>
<dbReference type="Pfam" id="PF02390">
    <property type="entry name" value="Methyltransf_4"/>
    <property type="match status" value="1"/>
</dbReference>
<proteinExistence type="inferred from homology"/>
<dbReference type="UniPathway" id="UPA00989"/>
<dbReference type="RefSeq" id="WP_091543130.1">
    <property type="nucleotide sequence ID" value="NZ_FMUS01000012.1"/>
</dbReference>
<comment type="similarity">
    <text evidence="8 9">Belongs to the class I-like SAM-binding methyltransferase superfamily. TrmB family.</text>
</comment>
<feature type="binding site" evidence="9">
    <location>
        <position position="153"/>
    </location>
    <ligand>
        <name>substrate</name>
    </ligand>
</feature>
<keyword evidence="3 9" id="KW-0489">Methyltransferase</keyword>
<dbReference type="SUPFAM" id="SSF53335">
    <property type="entry name" value="S-adenosyl-L-methionine-dependent methyltransferases"/>
    <property type="match status" value="1"/>
</dbReference>
<feature type="binding site" evidence="9">
    <location>
        <begin position="190"/>
        <end position="193"/>
    </location>
    <ligand>
        <name>substrate</name>
    </ligand>
</feature>
<evidence type="ECO:0000256" key="6">
    <source>
        <dbReference type="ARBA" id="ARBA00022694"/>
    </source>
</evidence>
<organism evidence="10 11">
    <name type="scientific">Alkaliphilus peptidifermentans DSM 18978</name>
    <dbReference type="NCBI Taxonomy" id="1120976"/>
    <lineage>
        <taxon>Bacteria</taxon>
        <taxon>Bacillati</taxon>
        <taxon>Bacillota</taxon>
        <taxon>Clostridia</taxon>
        <taxon>Peptostreptococcales</taxon>
        <taxon>Natronincolaceae</taxon>
        <taxon>Alkaliphilus</taxon>
    </lineage>
</organism>
<keyword evidence="5 9" id="KW-0949">S-adenosyl-L-methionine</keyword>
<dbReference type="PROSITE" id="PS51625">
    <property type="entry name" value="SAM_MT_TRMB"/>
    <property type="match status" value="1"/>
</dbReference>
<name>A0A1G5HSI9_9FIRM</name>
<protein>
    <recommendedName>
        <fullName evidence="9">tRNA (guanine-N(7)-)-methyltransferase</fullName>
        <ecNumber evidence="9">2.1.1.33</ecNumber>
    </recommendedName>
    <alternativeName>
        <fullName evidence="9">tRNA (guanine(46)-N(7))-methyltransferase</fullName>
    </alternativeName>
    <alternativeName>
        <fullName evidence="9">tRNA(m7G46)-methyltransferase</fullName>
    </alternativeName>
</protein>
<dbReference type="HAMAP" id="MF_01057">
    <property type="entry name" value="tRNA_methyltr_TrmB"/>
    <property type="match status" value="1"/>
</dbReference>
<feature type="binding site" evidence="9">
    <location>
        <position position="68"/>
    </location>
    <ligand>
        <name>S-adenosyl-L-methionine</name>
        <dbReference type="ChEBI" id="CHEBI:59789"/>
    </ligand>
</feature>
<dbReference type="NCBIfam" id="NF001080">
    <property type="entry name" value="PRK00121.2-2"/>
    <property type="match status" value="1"/>
</dbReference>
<dbReference type="CDD" id="cd02440">
    <property type="entry name" value="AdoMet_MTases"/>
    <property type="match status" value="1"/>
</dbReference>
<dbReference type="STRING" id="1120976.SAMN03080606_02113"/>
<evidence type="ECO:0000313" key="10">
    <source>
        <dbReference type="EMBL" id="SCY66684.1"/>
    </source>
</evidence>
<comment type="catalytic activity">
    <reaction evidence="1 9">
        <text>guanosine(46) in tRNA + S-adenosyl-L-methionine = N(7)-methylguanosine(46) in tRNA + S-adenosyl-L-homocysteine</text>
        <dbReference type="Rhea" id="RHEA:42708"/>
        <dbReference type="Rhea" id="RHEA-COMP:10188"/>
        <dbReference type="Rhea" id="RHEA-COMP:10189"/>
        <dbReference type="ChEBI" id="CHEBI:57856"/>
        <dbReference type="ChEBI" id="CHEBI:59789"/>
        <dbReference type="ChEBI" id="CHEBI:74269"/>
        <dbReference type="ChEBI" id="CHEBI:74480"/>
        <dbReference type="EC" id="2.1.1.33"/>
    </reaction>
</comment>
<dbReference type="AlphaFoldDB" id="A0A1G5HSI9"/>
<dbReference type="Proteomes" id="UP000198636">
    <property type="component" value="Unassembled WGS sequence"/>
</dbReference>
<dbReference type="EMBL" id="FMUS01000012">
    <property type="protein sequence ID" value="SCY66684.1"/>
    <property type="molecule type" value="Genomic_DNA"/>
</dbReference>
<dbReference type="NCBIfam" id="TIGR00091">
    <property type="entry name" value="tRNA (guanosine(46)-N7)-methyltransferase TrmB"/>
    <property type="match status" value="1"/>
</dbReference>
<dbReference type="OrthoDB" id="9802090at2"/>
<dbReference type="InterPro" id="IPR055361">
    <property type="entry name" value="tRNA_methyltr_TrmB_bact"/>
</dbReference>
<comment type="function">
    <text evidence="2 9">Catalyzes the formation of N(7)-methylguanine at position 46 (m7G46) in tRNA.</text>
</comment>
<keyword evidence="6 9" id="KW-0819">tRNA processing</keyword>
<feature type="binding site" evidence="9">
    <location>
        <position position="121"/>
    </location>
    <ligand>
        <name>substrate</name>
    </ligand>
</feature>
<accession>A0A1G5HSI9</accession>
<feature type="binding site" evidence="9">
    <location>
        <position position="117"/>
    </location>
    <ligand>
        <name>S-adenosyl-L-methionine</name>
        <dbReference type="ChEBI" id="CHEBI:59789"/>
    </ligand>
</feature>
<evidence type="ECO:0000256" key="8">
    <source>
        <dbReference type="ARBA" id="ARBA00060767"/>
    </source>
</evidence>